<protein>
    <submittedName>
        <fullName evidence="2">Uncharacterized protein</fullName>
    </submittedName>
</protein>
<feature type="transmembrane region" description="Helical" evidence="1">
    <location>
        <begin position="200"/>
        <end position="221"/>
    </location>
</feature>
<keyword evidence="1" id="KW-1133">Transmembrane helix</keyword>
<feature type="transmembrane region" description="Helical" evidence="1">
    <location>
        <begin position="253"/>
        <end position="273"/>
    </location>
</feature>
<keyword evidence="1" id="KW-0812">Transmembrane</keyword>
<evidence type="ECO:0000313" key="3">
    <source>
        <dbReference type="Proteomes" id="UP000240009"/>
    </source>
</evidence>
<accession>A0A2S8F668</accession>
<feature type="transmembrane region" description="Helical" evidence="1">
    <location>
        <begin position="150"/>
        <end position="170"/>
    </location>
</feature>
<evidence type="ECO:0000256" key="1">
    <source>
        <dbReference type="SAM" id="Phobius"/>
    </source>
</evidence>
<organism evidence="2 3">
    <name type="scientific">Blastopirellula marina</name>
    <dbReference type="NCBI Taxonomy" id="124"/>
    <lineage>
        <taxon>Bacteria</taxon>
        <taxon>Pseudomonadati</taxon>
        <taxon>Planctomycetota</taxon>
        <taxon>Planctomycetia</taxon>
        <taxon>Pirellulales</taxon>
        <taxon>Pirellulaceae</taxon>
        <taxon>Blastopirellula</taxon>
    </lineage>
</organism>
<keyword evidence="1" id="KW-0472">Membrane</keyword>
<reference evidence="2 3" key="1">
    <citation type="submission" date="2018-02" db="EMBL/GenBank/DDBJ databases">
        <title>Comparative genomes isolates from brazilian mangrove.</title>
        <authorList>
            <person name="Araujo J.E."/>
            <person name="Taketani R.G."/>
            <person name="Silva M.C.P."/>
            <person name="Loureco M.V."/>
            <person name="Andreote F.D."/>
        </authorList>
    </citation>
    <scope>NUCLEOTIDE SEQUENCE [LARGE SCALE GENOMIC DNA]</scope>
    <source>
        <strain evidence="2 3">HEX-2 MGV</strain>
    </source>
</reference>
<dbReference type="AlphaFoldDB" id="A0A2S8F668"/>
<feature type="transmembrane region" description="Helical" evidence="1">
    <location>
        <begin position="20"/>
        <end position="38"/>
    </location>
</feature>
<name>A0A2S8F668_9BACT</name>
<dbReference type="EMBL" id="PUIA01000057">
    <property type="protein sequence ID" value="PQO27620.1"/>
    <property type="molecule type" value="Genomic_DNA"/>
</dbReference>
<sequence>MNTRSEEGASRYSSLSRNIWISISLLLASHVGLLIWSASVHSPNMNEPCHMVAGLAHWKYGRFDLYNVNPPLIRMVATLPILVIGTETDWSQWNTPPPIRSEFLVGPDWVAANREAAIWQVMLARFACIPFSVAGALVCFLWSRDLYGNIPGLLACSLWCFSPAILGNASCITPDAHAAAIGVAASYAFWCWLQRPTWSIAMITGVLLGLTLLSKITWILLLPLWPLMWVFWQMTDSYLCLEMLLSRSFLRNAVQFSLIVGIGVNVLNCGYGYDGTFHLLGEFKFFSSTLSGKADGHGNRFQGTPLALCPIPLPDQFVYGADIQKHDHEKRPTAYLRGQTFNHGAWYFYIYALLVKMPSGVIALMIMTVGLKLLFAFQWYRLRDEFVLLAPSIIIIAAASSDRDYTAHMRYILPSVPFAFIWISQIAGTAFKFQSENGKPLSIGNSYTSRLISDHWCAVRQGVVVLTKCLATICVLSIVGSTLWHAPHWLSYFNEFAGGPANGYRHLANSNCDWGQDLLYFKQWQVDHPELSDVGLAYYGMFHPHDIGVEFIDVPVQIASNDELNLHGGCFDKPTGWYAVSANFVTGHTSWGYRANGSRVYYQRPYFGWFSRLTPVDRAGYSILIYHVTDEDLKRLDEEGVRIISPQCNAFKEQIEWEWKSP</sequence>
<gene>
    <name evidence="2" type="ORF">C5Y96_19020</name>
</gene>
<feature type="transmembrane region" description="Helical" evidence="1">
    <location>
        <begin position="117"/>
        <end position="143"/>
    </location>
</feature>
<feature type="transmembrane region" description="Helical" evidence="1">
    <location>
        <begin position="382"/>
        <end position="399"/>
    </location>
</feature>
<comment type="caution">
    <text evidence="2">The sequence shown here is derived from an EMBL/GenBank/DDBJ whole genome shotgun (WGS) entry which is preliminary data.</text>
</comment>
<proteinExistence type="predicted"/>
<evidence type="ECO:0000313" key="2">
    <source>
        <dbReference type="EMBL" id="PQO27620.1"/>
    </source>
</evidence>
<feature type="transmembrane region" description="Helical" evidence="1">
    <location>
        <begin position="346"/>
        <end position="375"/>
    </location>
</feature>
<dbReference type="Proteomes" id="UP000240009">
    <property type="component" value="Unassembled WGS sequence"/>
</dbReference>
<feature type="transmembrane region" description="Helical" evidence="1">
    <location>
        <begin position="176"/>
        <end position="193"/>
    </location>
</feature>